<evidence type="ECO:0000313" key="2">
    <source>
        <dbReference type="EMBL" id="SDI01306.1"/>
    </source>
</evidence>
<dbReference type="PATRIC" id="fig|47500.12.peg.4587"/>
<organism evidence="1 3">
    <name type="scientific">Aneurinibacillus migulanus</name>
    <name type="common">Bacillus migulanus</name>
    <dbReference type="NCBI Taxonomy" id="47500"/>
    <lineage>
        <taxon>Bacteria</taxon>
        <taxon>Bacillati</taxon>
        <taxon>Bacillota</taxon>
        <taxon>Bacilli</taxon>
        <taxon>Bacillales</taxon>
        <taxon>Paenibacillaceae</taxon>
        <taxon>Aneurinibacillus group</taxon>
        <taxon>Aneurinibacillus</taxon>
    </lineage>
</organism>
<dbReference type="EMBL" id="LGUG01000004">
    <property type="protein sequence ID" value="KON98013.1"/>
    <property type="molecule type" value="Genomic_DNA"/>
</dbReference>
<gene>
    <name evidence="1" type="ORF">AF333_23835</name>
    <name evidence="2" type="ORF">SAMN04487909_101240</name>
</gene>
<keyword evidence="3" id="KW-1185">Reference proteome</keyword>
<reference evidence="2 4" key="2">
    <citation type="submission" date="2016-10" db="EMBL/GenBank/DDBJ databases">
        <authorList>
            <person name="de Groot N.N."/>
        </authorList>
    </citation>
    <scope>NUCLEOTIDE SEQUENCE [LARGE SCALE GENOMIC DNA]</scope>
    <source>
        <strain evidence="2 4">DSM 2895</strain>
    </source>
</reference>
<dbReference type="OrthoDB" id="1955035at2"/>
<protein>
    <submittedName>
        <fullName evidence="1">Uncharacterized protein</fullName>
    </submittedName>
</protein>
<evidence type="ECO:0000313" key="1">
    <source>
        <dbReference type="EMBL" id="KON98013.1"/>
    </source>
</evidence>
<dbReference type="InterPro" id="IPR054055">
    <property type="entry name" value="YpzH"/>
</dbReference>
<accession>A0A0D1XJH1</accession>
<reference evidence="1 3" key="1">
    <citation type="submission" date="2015-07" db="EMBL/GenBank/DDBJ databases">
        <title>Fjat-14205 dsm 2895.</title>
        <authorList>
            <person name="Liu B."/>
            <person name="Wang J."/>
            <person name="Zhu Y."/>
            <person name="Liu G."/>
            <person name="Chen Q."/>
            <person name="Chen Z."/>
            <person name="Lan J."/>
            <person name="Che J."/>
            <person name="Ge C."/>
            <person name="Shi H."/>
            <person name="Pan Z."/>
            <person name="Liu X."/>
        </authorList>
    </citation>
    <scope>NUCLEOTIDE SEQUENCE [LARGE SCALE GENOMIC DNA]</scope>
    <source>
        <strain evidence="1 3">DSM 2895</strain>
    </source>
</reference>
<dbReference type="RefSeq" id="WP_043067942.1">
    <property type="nucleotide sequence ID" value="NZ_BJOA01000024.1"/>
</dbReference>
<dbReference type="AlphaFoldDB" id="A0A0D1XJH1"/>
<evidence type="ECO:0000313" key="4">
    <source>
        <dbReference type="Proteomes" id="UP000182836"/>
    </source>
</evidence>
<dbReference type="EMBL" id="FNED01000001">
    <property type="protein sequence ID" value="SDI01306.1"/>
    <property type="molecule type" value="Genomic_DNA"/>
</dbReference>
<dbReference type="GeneID" id="42308158"/>
<dbReference type="Pfam" id="PF21835">
    <property type="entry name" value="YIEGIA_cap"/>
    <property type="match status" value="1"/>
</dbReference>
<dbReference type="STRING" id="47500.AF333_23835"/>
<sequence>MGISLEKYILAVITANRSRIGGSTPIFYAEGENELQQIAFTLEKILDGVVHEITPDTLIIVKHS</sequence>
<name>A0A0D1XJH1_ANEMI</name>
<dbReference type="Proteomes" id="UP000182836">
    <property type="component" value="Unassembled WGS sequence"/>
</dbReference>
<evidence type="ECO:0000313" key="3">
    <source>
        <dbReference type="Proteomes" id="UP000037269"/>
    </source>
</evidence>
<proteinExistence type="predicted"/>
<dbReference type="Proteomes" id="UP000037269">
    <property type="component" value="Unassembled WGS sequence"/>
</dbReference>